<keyword evidence="1" id="KW-0813">Transport</keyword>
<keyword evidence="3" id="KW-1185">Reference proteome</keyword>
<dbReference type="Gene3D" id="2.40.50.100">
    <property type="match status" value="1"/>
</dbReference>
<dbReference type="Gene3D" id="2.40.30.170">
    <property type="match status" value="1"/>
</dbReference>
<gene>
    <name evidence="2" type="ORF">GTP27_10560</name>
</gene>
<comment type="caution">
    <text evidence="2">The sequence shown here is derived from an EMBL/GenBank/DDBJ whole genome shotgun (WGS) entry which is preliminary data.</text>
</comment>
<dbReference type="Gene3D" id="2.40.420.20">
    <property type="match status" value="1"/>
</dbReference>
<dbReference type="Proteomes" id="UP000478090">
    <property type="component" value="Unassembled WGS sequence"/>
</dbReference>
<sequence>MKSTLFCLSFRRSSISAAILLSTVLGVQLPLCAAPLAAQQISISAAERSRSGIQTAVAVAASSEVPGHGGANDLALAGTVVAPPALLAVASTPYAGVVQQVHASSLQAVRQGTALLTMHSQAWLEVQRDYIQAATQAALAEARAKRDAALHAEGIIAEVRLEESRSAAMLARLNADERAQALRAGGWDSKAIQNLLRSRALTPELVLRAPRAGTLLELSADAGARLDAGMPVARISRSGPLWIELQASRAQAERLRVGEVLQVQGCGSARVIALGSAVSTANQSVAVRAEQLATDDCLKLNAYVEARMAPASKVAAAQAQGVLVPASALVRRGAESYVFVQNAAGFMATPVQAVQAGADLVRVTGKVAAGDAVAVKGLVVLKGSWAGLGKEEAASAPASAGGK</sequence>
<organism evidence="2 3">
    <name type="scientific">Duganella qianjiadongensis</name>
    <dbReference type="NCBI Taxonomy" id="2692176"/>
    <lineage>
        <taxon>Bacteria</taxon>
        <taxon>Pseudomonadati</taxon>
        <taxon>Pseudomonadota</taxon>
        <taxon>Betaproteobacteria</taxon>
        <taxon>Burkholderiales</taxon>
        <taxon>Oxalobacteraceae</taxon>
        <taxon>Telluria group</taxon>
        <taxon>Duganella</taxon>
    </lineage>
</organism>
<name>A0ABW9VJI7_9BURK</name>
<proteinExistence type="predicted"/>
<reference evidence="2 3" key="1">
    <citation type="submission" date="2019-12" db="EMBL/GenBank/DDBJ databases">
        <title>Novel species isolated from a subtropical stream in China.</title>
        <authorList>
            <person name="Lu H."/>
        </authorList>
    </citation>
    <scope>NUCLEOTIDE SEQUENCE [LARGE SCALE GENOMIC DNA]</scope>
    <source>
        <strain evidence="2 3">CY13W</strain>
    </source>
</reference>
<dbReference type="InterPro" id="IPR051909">
    <property type="entry name" value="MFP_Cation_Efflux"/>
</dbReference>
<evidence type="ECO:0000313" key="3">
    <source>
        <dbReference type="Proteomes" id="UP000478090"/>
    </source>
</evidence>
<dbReference type="PANTHER" id="PTHR30097">
    <property type="entry name" value="CATION EFFLUX SYSTEM PROTEIN CUSB"/>
    <property type="match status" value="1"/>
</dbReference>
<accession>A0ABW9VJI7</accession>
<dbReference type="EMBL" id="WWCM01000006">
    <property type="protein sequence ID" value="MYM39771.1"/>
    <property type="molecule type" value="Genomic_DNA"/>
</dbReference>
<dbReference type="PANTHER" id="PTHR30097:SF4">
    <property type="entry name" value="SLR6042 PROTEIN"/>
    <property type="match status" value="1"/>
</dbReference>
<protein>
    <submittedName>
        <fullName evidence="2">HlyD family efflux transporter periplasmic adaptor subunit</fullName>
    </submittedName>
</protein>
<evidence type="ECO:0000256" key="1">
    <source>
        <dbReference type="ARBA" id="ARBA00022448"/>
    </source>
</evidence>
<dbReference type="Gene3D" id="1.10.287.470">
    <property type="entry name" value="Helix hairpin bin"/>
    <property type="match status" value="1"/>
</dbReference>
<evidence type="ECO:0000313" key="2">
    <source>
        <dbReference type="EMBL" id="MYM39771.1"/>
    </source>
</evidence>